<dbReference type="GO" id="GO:0016740">
    <property type="term" value="F:transferase activity"/>
    <property type="evidence" value="ECO:0007669"/>
    <property type="project" value="TreeGrafter"/>
</dbReference>
<dbReference type="Pfam" id="PF04055">
    <property type="entry name" value="Radical_SAM"/>
    <property type="match status" value="1"/>
</dbReference>
<evidence type="ECO:0000256" key="5">
    <source>
        <dbReference type="PIRSR" id="PIRSR004762-1"/>
    </source>
</evidence>
<dbReference type="InterPro" id="IPR007197">
    <property type="entry name" value="rSAM"/>
</dbReference>
<gene>
    <name evidence="8" type="ORF">H8710_11740</name>
</gene>
<dbReference type="SFLD" id="SFLDS00029">
    <property type="entry name" value="Radical_SAM"/>
    <property type="match status" value="1"/>
</dbReference>
<name>A0A926E741_9FIRM</name>
<dbReference type="InterPro" id="IPR034422">
    <property type="entry name" value="HydE/PylB-like"/>
</dbReference>
<dbReference type="GO" id="GO:0046872">
    <property type="term" value="F:metal ion binding"/>
    <property type="evidence" value="ECO:0007669"/>
    <property type="project" value="UniProtKB-KW"/>
</dbReference>
<dbReference type="InterPro" id="IPR006638">
    <property type="entry name" value="Elp3/MiaA/NifB-like_rSAM"/>
</dbReference>
<dbReference type="Gene3D" id="3.20.20.70">
    <property type="entry name" value="Aldolase class I"/>
    <property type="match status" value="1"/>
</dbReference>
<keyword evidence="3 5" id="KW-0408">Iron</keyword>
<keyword evidence="4 5" id="KW-0411">Iron-sulfur</keyword>
<dbReference type="SUPFAM" id="SSF102114">
    <property type="entry name" value="Radical SAM enzymes"/>
    <property type="match status" value="1"/>
</dbReference>
<evidence type="ECO:0000256" key="4">
    <source>
        <dbReference type="ARBA" id="ARBA00023014"/>
    </source>
</evidence>
<dbReference type="SMART" id="SM00729">
    <property type="entry name" value="Elp3"/>
    <property type="match status" value="1"/>
</dbReference>
<dbReference type="PIRSF" id="PIRSF004762">
    <property type="entry name" value="CHP00423"/>
    <property type="match status" value="1"/>
</dbReference>
<protein>
    <submittedName>
        <fullName evidence="8">Radical SAM protein</fullName>
    </submittedName>
</protein>
<dbReference type="InterPro" id="IPR058240">
    <property type="entry name" value="rSAM_sf"/>
</dbReference>
<organism evidence="8 9">
    <name type="scientific">Fumia xinanensis</name>
    <dbReference type="NCBI Taxonomy" id="2763659"/>
    <lineage>
        <taxon>Bacteria</taxon>
        <taxon>Bacillati</taxon>
        <taxon>Bacillota</taxon>
        <taxon>Clostridia</taxon>
        <taxon>Eubacteriales</taxon>
        <taxon>Oscillospiraceae</taxon>
        <taxon>Fumia</taxon>
    </lineage>
</organism>
<dbReference type="Proteomes" id="UP000610760">
    <property type="component" value="Unassembled WGS sequence"/>
</dbReference>
<dbReference type="GO" id="GO:0051539">
    <property type="term" value="F:4 iron, 4 sulfur cluster binding"/>
    <property type="evidence" value="ECO:0007669"/>
    <property type="project" value="UniProtKB-KW"/>
</dbReference>
<dbReference type="EMBL" id="JACRSV010000004">
    <property type="protein sequence ID" value="MBC8560735.1"/>
    <property type="molecule type" value="Genomic_DNA"/>
</dbReference>
<evidence type="ECO:0000256" key="3">
    <source>
        <dbReference type="ARBA" id="ARBA00023004"/>
    </source>
</evidence>
<proteinExistence type="predicted"/>
<dbReference type="SFLD" id="SFLDG01060">
    <property type="entry name" value="BATS_domain_containing"/>
    <property type="match status" value="1"/>
</dbReference>
<dbReference type="SFLD" id="SFLDG01280">
    <property type="entry name" value="HydE/PylB-like"/>
    <property type="match status" value="1"/>
</dbReference>
<keyword evidence="5" id="KW-0004">4Fe-4S</keyword>
<evidence type="ECO:0000256" key="1">
    <source>
        <dbReference type="ARBA" id="ARBA00022691"/>
    </source>
</evidence>
<comment type="caution">
    <text evidence="8">The sequence shown here is derived from an EMBL/GenBank/DDBJ whole genome shotgun (WGS) entry which is preliminary data.</text>
</comment>
<evidence type="ECO:0000313" key="9">
    <source>
        <dbReference type="Proteomes" id="UP000610760"/>
    </source>
</evidence>
<evidence type="ECO:0000256" key="6">
    <source>
        <dbReference type="PIRSR" id="PIRSR004762-2"/>
    </source>
</evidence>
<dbReference type="InterPro" id="IPR013785">
    <property type="entry name" value="Aldolase_TIM"/>
</dbReference>
<feature type="binding site" evidence="5">
    <location>
        <position position="76"/>
    </location>
    <ligand>
        <name>[4Fe-4S] cluster</name>
        <dbReference type="ChEBI" id="CHEBI:49883"/>
        <note>4Fe-4S-S-AdoMet</note>
    </ligand>
</feature>
<sequence>MDKQYFIQAETILNSLGDILSQKENVIVEKLLCTGADSEELHRQARIRRRQLVGDRVFVRGSLEYSNVCTNNCSFCGMAKSNQNLQRYRLSFDEMTKSINLLKDMRVSQLHLVGGEDKDINIDTIGKIVSYATDRNIAVTLVLGELKPDDYIYLYKAGARRYILKFETSNAETYSNLKGRKNLIERLAHLFYLREIGYKIGTGIIAGLPTTSLRDLARDLLLLQRLAPDMASVSVFSPNGESALKDEPPGSKDMALNFLSLMRLSLEYTPIITCSSSFGPNGQIEALQAGANLMSVHITPYPFSDKFSMYTSVNRTLTQYNYIQLCSEKVGLKVAEYV</sequence>
<dbReference type="RefSeq" id="WP_249295982.1">
    <property type="nucleotide sequence ID" value="NZ_JACRSV010000004.1"/>
</dbReference>
<evidence type="ECO:0000313" key="8">
    <source>
        <dbReference type="EMBL" id="MBC8560735.1"/>
    </source>
</evidence>
<feature type="binding site" evidence="5">
    <location>
        <position position="69"/>
    </location>
    <ligand>
        <name>[4Fe-4S] cluster</name>
        <dbReference type="ChEBI" id="CHEBI:49883"/>
        <note>4Fe-4S-S-AdoMet</note>
    </ligand>
</feature>
<evidence type="ECO:0000256" key="2">
    <source>
        <dbReference type="ARBA" id="ARBA00022723"/>
    </source>
</evidence>
<dbReference type="PANTHER" id="PTHR43726">
    <property type="entry name" value="3-METHYLORNITHINE SYNTHASE"/>
    <property type="match status" value="1"/>
</dbReference>
<accession>A0A926E741</accession>
<feature type="domain" description="Radical SAM core" evidence="7">
    <location>
        <begin position="55"/>
        <end position="271"/>
    </location>
</feature>
<evidence type="ECO:0000259" key="7">
    <source>
        <dbReference type="PROSITE" id="PS51918"/>
    </source>
</evidence>
<dbReference type="CDD" id="cd01335">
    <property type="entry name" value="Radical_SAM"/>
    <property type="match status" value="1"/>
</dbReference>
<keyword evidence="9" id="KW-1185">Reference proteome</keyword>
<dbReference type="PROSITE" id="PS51918">
    <property type="entry name" value="RADICAL_SAM"/>
    <property type="match status" value="1"/>
</dbReference>
<keyword evidence="1 5" id="KW-0949">S-adenosyl-L-methionine</keyword>
<feature type="binding site" evidence="5">
    <location>
        <position position="73"/>
    </location>
    <ligand>
        <name>[4Fe-4S] cluster</name>
        <dbReference type="ChEBI" id="CHEBI:49883"/>
        <note>4Fe-4S-S-AdoMet</note>
    </ligand>
</feature>
<feature type="binding site" evidence="6">
    <location>
        <position position="75"/>
    </location>
    <ligand>
        <name>S-adenosyl-L-methionine</name>
        <dbReference type="ChEBI" id="CHEBI:59789"/>
    </ligand>
</feature>
<keyword evidence="2" id="KW-0479">Metal-binding</keyword>
<dbReference type="AlphaFoldDB" id="A0A926E741"/>
<comment type="cofactor">
    <cofactor evidence="5">
        <name>[4Fe-4S] cluster</name>
        <dbReference type="ChEBI" id="CHEBI:49883"/>
    </cofactor>
    <text evidence="5">Binds 1 [4Fe-4S] cluster. The cluster is coordinated with 3 cysteines and an exchangeable S-adenosyl-L-methionine.</text>
</comment>
<dbReference type="PANTHER" id="PTHR43726:SF1">
    <property type="entry name" value="BIOTIN SYNTHASE"/>
    <property type="match status" value="1"/>
</dbReference>
<reference evidence="8" key="1">
    <citation type="submission" date="2020-08" db="EMBL/GenBank/DDBJ databases">
        <title>Genome public.</title>
        <authorList>
            <person name="Liu C."/>
            <person name="Sun Q."/>
        </authorList>
    </citation>
    <scope>NUCLEOTIDE SEQUENCE</scope>
    <source>
        <strain evidence="8">NSJ-33</strain>
    </source>
</reference>